<dbReference type="GO" id="GO:0035082">
    <property type="term" value="P:axoneme assembly"/>
    <property type="evidence" value="ECO:0007669"/>
    <property type="project" value="InterPro"/>
</dbReference>
<dbReference type="Proteomes" id="UP000504606">
    <property type="component" value="Unplaced"/>
</dbReference>
<feature type="region of interest" description="Disordered" evidence="2">
    <location>
        <begin position="1"/>
        <end position="123"/>
    </location>
</feature>
<dbReference type="OrthoDB" id="188741at2759"/>
<name>A0A6J1SU13_FRAOC</name>
<feature type="coiled-coil region" evidence="1">
    <location>
        <begin position="290"/>
        <end position="415"/>
    </location>
</feature>
<organism evidence="3 4">
    <name type="scientific">Frankliniella occidentalis</name>
    <name type="common">Western flower thrips</name>
    <name type="synonym">Euthrips occidentalis</name>
    <dbReference type="NCBI Taxonomy" id="133901"/>
    <lineage>
        <taxon>Eukaryota</taxon>
        <taxon>Metazoa</taxon>
        <taxon>Ecdysozoa</taxon>
        <taxon>Arthropoda</taxon>
        <taxon>Hexapoda</taxon>
        <taxon>Insecta</taxon>
        <taxon>Pterygota</taxon>
        <taxon>Neoptera</taxon>
        <taxon>Paraneoptera</taxon>
        <taxon>Thysanoptera</taxon>
        <taxon>Terebrantia</taxon>
        <taxon>Thripoidea</taxon>
        <taxon>Thripidae</taxon>
        <taxon>Frankliniella</taxon>
    </lineage>
</organism>
<evidence type="ECO:0000313" key="4">
    <source>
        <dbReference type="RefSeq" id="XP_026284357.1"/>
    </source>
</evidence>
<evidence type="ECO:0000256" key="2">
    <source>
        <dbReference type="SAM" id="MobiDB-lite"/>
    </source>
</evidence>
<proteinExistence type="predicted"/>
<dbReference type="GO" id="GO:0005737">
    <property type="term" value="C:cytoplasm"/>
    <property type="evidence" value="ECO:0007669"/>
    <property type="project" value="TreeGrafter"/>
</dbReference>
<gene>
    <name evidence="4" type="primary">LOC113210525</name>
</gene>
<keyword evidence="1" id="KW-0175">Coiled coil</keyword>
<dbReference type="InterPro" id="IPR037386">
    <property type="entry name" value="CCDC40"/>
</dbReference>
<feature type="coiled-coil region" evidence="1">
    <location>
        <begin position="840"/>
        <end position="910"/>
    </location>
</feature>
<dbReference type="PANTHER" id="PTHR16275:SF8">
    <property type="entry name" value="COILED-COIL DOMAIN-CONTAINING PROTEIN 40"/>
    <property type="match status" value="1"/>
</dbReference>
<dbReference type="GeneID" id="113210525"/>
<dbReference type="AlphaFoldDB" id="A0A6J1SU13"/>
<evidence type="ECO:0000256" key="1">
    <source>
        <dbReference type="SAM" id="Coils"/>
    </source>
</evidence>
<dbReference type="PANTHER" id="PTHR16275">
    <property type="entry name" value="COILED-COIL DOMAIN-CONTAINING PROTEIN 40"/>
    <property type="match status" value="1"/>
</dbReference>
<evidence type="ECO:0000313" key="3">
    <source>
        <dbReference type="Proteomes" id="UP000504606"/>
    </source>
</evidence>
<reference evidence="4" key="1">
    <citation type="submission" date="2025-08" db="UniProtKB">
        <authorList>
            <consortium name="RefSeq"/>
        </authorList>
    </citation>
    <scope>IDENTIFICATION</scope>
    <source>
        <tissue evidence="4">Whole organism</tissue>
    </source>
</reference>
<protein>
    <submittedName>
        <fullName evidence="4">Coiled-coil domain-containing protein 40</fullName>
    </submittedName>
</protein>
<dbReference type="RefSeq" id="XP_026284357.1">
    <property type="nucleotide sequence ID" value="XM_026428572.2"/>
</dbReference>
<feature type="coiled-coil region" evidence="1">
    <location>
        <begin position="136"/>
        <end position="222"/>
    </location>
</feature>
<feature type="coiled-coil region" evidence="1">
    <location>
        <begin position="712"/>
        <end position="746"/>
    </location>
</feature>
<dbReference type="KEGG" id="foc:113210525"/>
<sequence length="991" mass="115095">MEEKRDFKSECLPSRQADDSELQNSSDHDEIQPENFVQQKLEDSEERESPRQSLGLAEENNIVNDEGSGKPEYPIGAGLPTSTTEKENLVESNPEYLVDDNMQKRDNPESMKSQSHGTGDIGDNPHVLDPENPLMIKFQQALTDLLKKQLNKLSQEVAELKSNLKMKAKEREDLGVNLFNIQEEVSQSQKQISSCKMSLTELEEKRASIEEDLKKNRNLHKQEVEKISHAHAQEENMRLEIEILKSVEWQLKQWESDYNSELAISQRIADKSEKQKEEMAREKQKQDILLLKLRQAVLGLESKREQLKAQREVKIQQQESLRRTIAEGTADLEALQTEQIRLTRIWNGVVINLQQRDKVYNNVQKELEKAKEAFQLMISEIEGYKRLARHEMVQNEKTMSILDHLEAEYNDLMKTHCKNKELITELEADYSYISGILKSREENLQSVLVDGKILTQQSLYKQKEVEHLTQKKIMLETQILEKLQDQSKHDKAFQHLAKTIKNLKDSNKNQELTFIMMENQISKTMVEVEKIRGATVYNESLIIEANNELGKYGNDLSQLEAGVKRSLSVMENKMQLIDQLSKKLNSILARSGMTEESPQEVRIKAIELEIEETAVEAEKKQAFWLRLQSHIVRLTEERQKQLQQLNLLYKQVHILTQRSLKIEHEMEKHNRGKKDIEHQIHELDVSLNKMTVGLHNRRGYKEILDKENLIIQTEALGLLKDLERENVEQEEELTNLEEINLMLNQDILDMKRDCLAWEKKILLATETKQMNEEDNKANGELGQMKVEIHRMDVRFSHLRKVQETLVKDLEHCIMRRESLLNEADAREKRSTGCSGSTSNRIVFERKLENLSSRKKQANLEAKNVASQLEKELPQQLTEIKESLVEAEKGLQREEQALQMIKKQVDEAHAMKQQKLETLVRLQKKVRLYSKVKEGKHKLLYRTESGLDAEICKQRTVTSNLLDLKTVLQQHFPSLNAQVLRLGNILQSPNTQ</sequence>
<accession>A0A6J1SU13</accession>
<keyword evidence="3" id="KW-1185">Reference proteome</keyword>